<evidence type="ECO:0000313" key="7">
    <source>
        <dbReference type="Proteomes" id="UP000199093"/>
    </source>
</evidence>
<evidence type="ECO:0000256" key="3">
    <source>
        <dbReference type="ARBA" id="ARBA00023125"/>
    </source>
</evidence>
<feature type="domain" description="HTH lysR-type" evidence="5">
    <location>
        <begin position="30"/>
        <end position="80"/>
    </location>
</feature>
<dbReference type="PANTHER" id="PTHR30419">
    <property type="entry name" value="HTH-TYPE TRANSCRIPTIONAL REGULATOR YBHD"/>
    <property type="match status" value="1"/>
</dbReference>
<dbReference type="GO" id="GO:0005829">
    <property type="term" value="C:cytosol"/>
    <property type="evidence" value="ECO:0007669"/>
    <property type="project" value="TreeGrafter"/>
</dbReference>
<reference evidence="6 7" key="1">
    <citation type="submission" date="2016-10" db="EMBL/GenBank/DDBJ databases">
        <authorList>
            <person name="de Groot N.N."/>
        </authorList>
    </citation>
    <scope>NUCLEOTIDE SEQUENCE [LARGE SCALE GENOMIC DNA]</scope>
    <source>
        <strain evidence="6 7">DSM 26424</strain>
    </source>
</reference>
<dbReference type="CDD" id="cd08440">
    <property type="entry name" value="PBP2_LTTR_like_4"/>
    <property type="match status" value="1"/>
</dbReference>
<evidence type="ECO:0000256" key="4">
    <source>
        <dbReference type="ARBA" id="ARBA00023163"/>
    </source>
</evidence>
<dbReference type="GO" id="GO:0003700">
    <property type="term" value="F:DNA-binding transcription factor activity"/>
    <property type="evidence" value="ECO:0007669"/>
    <property type="project" value="InterPro"/>
</dbReference>
<dbReference type="Pfam" id="PF03466">
    <property type="entry name" value="LysR_substrate"/>
    <property type="match status" value="1"/>
</dbReference>
<dbReference type="STRING" id="555512.SAMN04487993_101516"/>
<dbReference type="PROSITE" id="PS50931">
    <property type="entry name" value="HTH_LYSR"/>
    <property type="match status" value="1"/>
</dbReference>
<keyword evidence="2" id="KW-0805">Transcription regulation</keyword>
<dbReference type="PRINTS" id="PR00039">
    <property type="entry name" value="HTHLYSR"/>
</dbReference>
<organism evidence="6 7">
    <name type="scientific">Salipiger marinus</name>
    <dbReference type="NCBI Taxonomy" id="555512"/>
    <lineage>
        <taxon>Bacteria</taxon>
        <taxon>Pseudomonadati</taxon>
        <taxon>Pseudomonadota</taxon>
        <taxon>Alphaproteobacteria</taxon>
        <taxon>Rhodobacterales</taxon>
        <taxon>Roseobacteraceae</taxon>
        <taxon>Salipiger</taxon>
    </lineage>
</organism>
<dbReference type="Gene3D" id="3.40.190.290">
    <property type="match status" value="1"/>
</dbReference>
<evidence type="ECO:0000256" key="1">
    <source>
        <dbReference type="ARBA" id="ARBA00009437"/>
    </source>
</evidence>
<dbReference type="SUPFAM" id="SSF46785">
    <property type="entry name" value="Winged helix' DNA-binding domain"/>
    <property type="match status" value="1"/>
</dbReference>
<proteinExistence type="inferred from homology"/>
<sequence length="317" mass="34211">MPQGVHCENRQDLHNCCMTRNNATLQDYLAVLALARGGSFRAAAEDLGLSPSALSRQIAALEDRLEARLFDRDTRNVSLTRSGEVFARIAERMVHTAQDAQAEFDAHLSARHGHLTIAGLPSVTTALLPRILRSFSAAHPDIDLRIIDALSGSVIEAVETGRADLGFAAGTVSARSRLSFLPLMDDAFVAIGAPDGPLAEDRAYDWAELVRMPFIAMAQGTSVRELLDGACLRLGQPLSPRFEVAHLATAGALVAEGLGVSALPELTLPVLRTDRLIRRPIRDFGAKRRIGLVRRTGRSLTPAAQAFLTHVTRETTG</sequence>
<evidence type="ECO:0000256" key="2">
    <source>
        <dbReference type="ARBA" id="ARBA00023015"/>
    </source>
</evidence>
<keyword evidence="4" id="KW-0804">Transcription</keyword>
<protein>
    <submittedName>
        <fullName evidence="6">DNA-binding transcriptional regulator, LysR family</fullName>
    </submittedName>
</protein>
<dbReference type="PANTHER" id="PTHR30419:SF8">
    <property type="entry name" value="NITROGEN ASSIMILATION TRANSCRIPTIONAL ACTIVATOR-RELATED"/>
    <property type="match status" value="1"/>
</dbReference>
<evidence type="ECO:0000259" key="5">
    <source>
        <dbReference type="PROSITE" id="PS50931"/>
    </source>
</evidence>
<dbReference type="AlphaFoldDB" id="A0A1G8QCK5"/>
<dbReference type="InterPro" id="IPR000847">
    <property type="entry name" value="LysR_HTH_N"/>
</dbReference>
<keyword evidence="7" id="KW-1185">Reference proteome</keyword>
<dbReference type="Proteomes" id="UP000199093">
    <property type="component" value="Unassembled WGS sequence"/>
</dbReference>
<dbReference type="SUPFAM" id="SSF53850">
    <property type="entry name" value="Periplasmic binding protein-like II"/>
    <property type="match status" value="1"/>
</dbReference>
<accession>A0A1G8QCK5</accession>
<dbReference type="InterPro" id="IPR005119">
    <property type="entry name" value="LysR_subst-bd"/>
</dbReference>
<keyword evidence="3 6" id="KW-0238">DNA-binding</keyword>
<dbReference type="GO" id="GO:0003677">
    <property type="term" value="F:DNA binding"/>
    <property type="evidence" value="ECO:0007669"/>
    <property type="project" value="UniProtKB-KW"/>
</dbReference>
<gene>
    <name evidence="6" type="ORF">SAMN04487993_101516</name>
</gene>
<name>A0A1G8QCK5_9RHOB</name>
<dbReference type="InterPro" id="IPR050950">
    <property type="entry name" value="HTH-type_LysR_regulators"/>
</dbReference>
<dbReference type="Pfam" id="PF00126">
    <property type="entry name" value="HTH_1"/>
    <property type="match status" value="1"/>
</dbReference>
<dbReference type="Gene3D" id="1.10.10.10">
    <property type="entry name" value="Winged helix-like DNA-binding domain superfamily/Winged helix DNA-binding domain"/>
    <property type="match status" value="1"/>
</dbReference>
<dbReference type="InterPro" id="IPR036388">
    <property type="entry name" value="WH-like_DNA-bd_sf"/>
</dbReference>
<dbReference type="EMBL" id="FNEJ01000015">
    <property type="protein sequence ID" value="SDJ01810.1"/>
    <property type="molecule type" value="Genomic_DNA"/>
</dbReference>
<comment type="similarity">
    <text evidence="1">Belongs to the LysR transcriptional regulatory family.</text>
</comment>
<dbReference type="InterPro" id="IPR036390">
    <property type="entry name" value="WH_DNA-bd_sf"/>
</dbReference>
<evidence type="ECO:0000313" key="6">
    <source>
        <dbReference type="EMBL" id="SDJ01810.1"/>
    </source>
</evidence>
<dbReference type="FunFam" id="1.10.10.10:FF:000001">
    <property type="entry name" value="LysR family transcriptional regulator"/>
    <property type="match status" value="1"/>
</dbReference>